<reference evidence="9 10" key="1">
    <citation type="submission" date="2021-01" db="EMBL/GenBank/DDBJ databases">
        <title>Tumebacillus sp. strain ITR2 16S ribosomal RNA gene Genome sequencing and assembly.</title>
        <authorList>
            <person name="Kang M."/>
        </authorList>
    </citation>
    <scope>NUCLEOTIDE SEQUENCE [LARGE SCALE GENOMIC DNA]</scope>
    <source>
        <strain evidence="9 10">ITR2</strain>
    </source>
</reference>
<dbReference type="RefSeq" id="WP_201630196.1">
    <property type="nucleotide sequence ID" value="NZ_JAEQNB010000001.1"/>
</dbReference>
<keyword evidence="4 7" id="KW-1133">Transmembrane helix</keyword>
<comment type="caution">
    <text evidence="9">The sequence shown here is derived from an EMBL/GenBank/DDBJ whole genome shotgun (WGS) entry which is preliminary data.</text>
</comment>
<evidence type="ECO:0000256" key="7">
    <source>
        <dbReference type="SAM" id="Phobius"/>
    </source>
</evidence>
<keyword evidence="10" id="KW-1185">Reference proteome</keyword>
<protein>
    <submittedName>
        <fullName evidence="9">Cellulose biosynthesis cyclic di-GMP-binding regulatory protein BcsB</fullName>
    </submittedName>
</protein>
<dbReference type="InterPro" id="IPR018513">
    <property type="entry name" value="Cell_synthase_bac"/>
</dbReference>
<evidence type="ECO:0000256" key="4">
    <source>
        <dbReference type="ARBA" id="ARBA00022989"/>
    </source>
</evidence>
<organism evidence="9 10">
    <name type="scientific">Tumebacillus amylolyticus</name>
    <dbReference type="NCBI Taxonomy" id="2801339"/>
    <lineage>
        <taxon>Bacteria</taxon>
        <taxon>Bacillati</taxon>
        <taxon>Bacillota</taxon>
        <taxon>Bacilli</taxon>
        <taxon>Bacillales</taxon>
        <taxon>Alicyclobacillaceae</taxon>
        <taxon>Tumebacillus</taxon>
    </lineage>
</organism>
<proteinExistence type="predicted"/>
<name>A0ABS1J477_9BACL</name>
<keyword evidence="5 7" id="KW-0472">Membrane</keyword>
<feature type="signal peptide" evidence="8">
    <location>
        <begin position="1"/>
        <end position="28"/>
    </location>
</feature>
<keyword evidence="2" id="KW-1003">Cell membrane</keyword>
<dbReference type="Pfam" id="PF03170">
    <property type="entry name" value="BcsB"/>
    <property type="match status" value="1"/>
</dbReference>
<dbReference type="PANTHER" id="PTHR39083">
    <property type="entry name" value="CYCLIC DI-GMP-BINDING PROTEIN"/>
    <property type="match status" value="1"/>
</dbReference>
<evidence type="ECO:0000256" key="6">
    <source>
        <dbReference type="SAM" id="MobiDB-lite"/>
    </source>
</evidence>
<feature type="region of interest" description="Disordered" evidence="6">
    <location>
        <begin position="729"/>
        <end position="785"/>
    </location>
</feature>
<feature type="chain" id="PRO_5045912638" evidence="8">
    <location>
        <begin position="29"/>
        <end position="785"/>
    </location>
</feature>
<dbReference type="PANTHER" id="PTHR39083:SF1">
    <property type="entry name" value="CYCLIC DI-GMP-BINDING PROTEIN"/>
    <property type="match status" value="1"/>
</dbReference>
<dbReference type="Gene3D" id="2.60.120.260">
    <property type="entry name" value="Galactose-binding domain-like"/>
    <property type="match status" value="2"/>
</dbReference>
<feature type="transmembrane region" description="Helical" evidence="7">
    <location>
        <begin position="697"/>
        <end position="719"/>
    </location>
</feature>
<keyword evidence="8" id="KW-0732">Signal</keyword>
<gene>
    <name evidence="9" type="ORF">JJB07_00335</name>
</gene>
<sequence>MNKRWWQRWLLKTAALLTALSLVSPAGAAPPAKTSAVPQPTAEGLQNTFITSSNVTLTPMSSRFEYFLQVSPRWTVRSADFTIHFRHSATLVKELSSVSLLVDGVPYHTIWLGPENETNGVLSAHIPSGALTPGFHQFSVASNMRSHRELCDDLSDPANWLVLENTSLIHLDYANHNDTPNLQMFPVPFLSESGAGPWNVNIVVPDLASDRELSVAYRLVTVLAKLQSLNASSARVLKLSDWTPDTDPRNLIVVGQVEKLPADWQKHFSDLLSTGRDVGLLREVTSTESGKRAVLFVSGHTERGVEIAAESLSYPNFRKQLSGATAQVSEEVLTAAQELQKKERDALALATQEGRVTMKQLSYKEVTLSNVQTSSASYTFNTPPMWQYTKGAGVKLHLKYSSLLDDKRSAVIATVNGSPQVSQKLSAATAEGLDLFVPFPEDLRVGEEVRVNVQAEMYLETNSCMDDNNPSGMRRYLSIDPDQSEFILPHMNKETAALANFPGAFLSENSSLEQTTAVLPSKPTESEMIALAQVVAGASNWVERDGLEVVRHHSDANLRDKVWVIDTAGDNEFLQQMAENRELAIRSTPSGLQSDTVPLVNTTQTNGGAIQQVFRPNGGTALVVAAPTPDMLLETATVLADRTEIRDADTQGAALRTSDRQTVLMTIDTQPYLSLPQRVANRVAETYGYLRSSEGQLVIFGSAFGLTVLVILWFIWKLIWRPKLETKGKWKRRKKKPKPPKNTPPPPTPKTESPTAPTYDLPDLLPPKDPEDPANWPSRKNRNKK</sequence>
<dbReference type="EMBL" id="JAEQNB010000001">
    <property type="protein sequence ID" value="MBL0385077.1"/>
    <property type="molecule type" value="Genomic_DNA"/>
</dbReference>
<evidence type="ECO:0000256" key="5">
    <source>
        <dbReference type="ARBA" id="ARBA00023136"/>
    </source>
</evidence>
<evidence type="ECO:0000256" key="3">
    <source>
        <dbReference type="ARBA" id="ARBA00022692"/>
    </source>
</evidence>
<feature type="compositionally biased region" description="Basic residues" evidence="6">
    <location>
        <begin position="729"/>
        <end position="739"/>
    </location>
</feature>
<evidence type="ECO:0000313" key="10">
    <source>
        <dbReference type="Proteomes" id="UP000602284"/>
    </source>
</evidence>
<evidence type="ECO:0000256" key="2">
    <source>
        <dbReference type="ARBA" id="ARBA00022475"/>
    </source>
</evidence>
<feature type="compositionally biased region" description="Pro residues" evidence="6">
    <location>
        <begin position="740"/>
        <end position="749"/>
    </location>
</feature>
<comment type="subcellular location">
    <subcellularLocation>
        <location evidence="1">Cell membrane</location>
        <topology evidence="1">Single-pass membrane protein</topology>
    </subcellularLocation>
</comment>
<evidence type="ECO:0000256" key="8">
    <source>
        <dbReference type="SAM" id="SignalP"/>
    </source>
</evidence>
<keyword evidence="3 7" id="KW-0812">Transmembrane</keyword>
<evidence type="ECO:0000313" key="9">
    <source>
        <dbReference type="EMBL" id="MBL0385077.1"/>
    </source>
</evidence>
<accession>A0ABS1J477</accession>
<dbReference type="Proteomes" id="UP000602284">
    <property type="component" value="Unassembled WGS sequence"/>
</dbReference>
<evidence type="ECO:0000256" key="1">
    <source>
        <dbReference type="ARBA" id="ARBA00004162"/>
    </source>
</evidence>
<feature type="compositionally biased region" description="Low complexity" evidence="6">
    <location>
        <begin position="750"/>
        <end position="763"/>
    </location>
</feature>